<feature type="chain" id="PRO_5013342902" description="SCP domain-containing protein" evidence="1">
    <location>
        <begin position="27"/>
        <end position="276"/>
    </location>
</feature>
<dbReference type="PRINTS" id="PR00837">
    <property type="entry name" value="V5TPXLIKE"/>
</dbReference>
<dbReference type="GO" id="GO:0005576">
    <property type="term" value="C:extracellular region"/>
    <property type="evidence" value="ECO:0007669"/>
    <property type="project" value="InterPro"/>
</dbReference>
<feature type="domain" description="SCP" evidence="2">
    <location>
        <begin position="100"/>
        <end position="229"/>
    </location>
</feature>
<keyword evidence="1" id="KW-0732">Signal</keyword>
<dbReference type="AlphaFoldDB" id="A0A1V8T8M8"/>
<dbReference type="Gene3D" id="3.40.33.10">
    <property type="entry name" value="CAP"/>
    <property type="match status" value="1"/>
</dbReference>
<sequence>MHGLTLRALAAQCWLSLLTTSQLAHAESDSTVVITSTAVRTIWVVITSNSSTITTYSTATLVDGSTLGISTVIGSTVTGAATSFPTAPAMSGDMSWQSQAFQDAVLNSTNYFRAQHLTNPVTWSDKLAEYAGTHAEKCVFEHSGGSSGENLAVGYNSPTISIDAWANEESSYNYQARKFSEKSGHYTQLVWKNTTTVGCGAIKCSNSASNGANGWYLVCEYDPPGNVAGQFGGNVGKVGQGKDGEPGFAAKGARVWSGGAAVVALVVSAMVMQAAL</sequence>
<evidence type="ECO:0000313" key="4">
    <source>
        <dbReference type="Proteomes" id="UP000192596"/>
    </source>
</evidence>
<dbReference type="SMART" id="SM00198">
    <property type="entry name" value="SCP"/>
    <property type="match status" value="1"/>
</dbReference>
<evidence type="ECO:0000259" key="2">
    <source>
        <dbReference type="SMART" id="SM00198"/>
    </source>
</evidence>
<keyword evidence="4" id="KW-1185">Reference proteome</keyword>
<dbReference type="OrthoDB" id="337038at2759"/>
<dbReference type="EMBL" id="NAJO01000014">
    <property type="protein sequence ID" value="OQO07624.1"/>
    <property type="molecule type" value="Genomic_DNA"/>
</dbReference>
<name>A0A1V8T8M8_9PEZI</name>
<feature type="signal peptide" evidence="1">
    <location>
        <begin position="1"/>
        <end position="26"/>
    </location>
</feature>
<dbReference type="STRING" id="1507870.A0A1V8T8M8"/>
<dbReference type="InterPro" id="IPR014044">
    <property type="entry name" value="CAP_dom"/>
</dbReference>
<evidence type="ECO:0000256" key="1">
    <source>
        <dbReference type="SAM" id="SignalP"/>
    </source>
</evidence>
<reference evidence="4" key="1">
    <citation type="submission" date="2017-03" db="EMBL/GenBank/DDBJ databases">
        <title>Genomes of endolithic fungi from Antarctica.</title>
        <authorList>
            <person name="Coleine C."/>
            <person name="Masonjones S."/>
            <person name="Stajich J.E."/>
        </authorList>
    </citation>
    <scope>NUCLEOTIDE SEQUENCE [LARGE SCALE GENOMIC DNA]</scope>
    <source>
        <strain evidence="4">CCFEE 5527</strain>
    </source>
</reference>
<protein>
    <recommendedName>
        <fullName evidence="2">SCP domain-containing protein</fullName>
    </recommendedName>
</protein>
<organism evidence="3 4">
    <name type="scientific">Cryoendolithus antarcticus</name>
    <dbReference type="NCBI Taxonomy" id="1507870"/>
    <lineage>
        <taxon>Eukaryota</taxon>
        <taxon>Fungi</taxon>
        <taxon>Dikarya</taxon>
        <taxon>Ascomycota</taxon>
        <taxon>Pezizomycotina</taxon>
        <taxon>Dothideomycetes</taxon>
        <taxon>Dothideomycetidae</taxon>
        <taxon>Cladosporiales</taxon>
        <taxon>Cladosporiaceae</taxon>
        <taxon>Cryoendolithus</taxon>
    </lineage>
</organism>
<dbReference type="InterPro" id="IPR001283">
    <property type="entry name" value="CRISP-related"/>
</dbReference>
<gene>
    <name evidence="3" type="ORF">B0A48_07321</name>
</gene>
<dbReference type="InterPro" id="IPR018244">
    <property type="entry name" value="Allrgn_V5/Tpx1_CS"/>
</dbReference>
<dbReference type="SUPFAM" id="SSF55797">
    <property type="entry name" value="PR-1-like"/>
    <property type="match status" value="1"/>
</dbReference>
<dbReference type="Pfam" id="PF00188">
    <property type="entry name" value="CAP"/>
    <property type="match status" value="1"/>
</dbReference>
<dbReference type="PROSITE" id="PS01009">
    <property type="entry name" value="CRISP_1"/>
    <property type="match status" value="1"/>
</dbReference>
<proteinExistence type="predicted"/>
<dbReference type="InterPro" id="IPR035940">
    <property type="entry name" value="CAP_sf"/>
</dbReference>
<dbReference type="Proteomes" id="UP000192596">
    <property type="component" value="Unassembled WGS sequence"/>
</dbReference>
<comment type="caution">
    <text evidence="3">The sequence shown here is derived from an EMBL/GenBank/DDBJ whole genome shotgun (WGS) entry which is preliminary data.</text>
</comment>
<dbReference type="PANTHER" id="PTHR10334">
    <property type="entry name" value="CYSTEINE-RICH SECRETORY PROTEIN-RELATED"/>
    <property type="match status" value="1"/>
</dbReference>
<accession>A0A1V8T8M8</accession>
<evidence type="ECO:0000313" key="3">
    <source>
        <dbReference type="EMBL" id="OQO07624.1"/>
    </source>
</evidence>
<dbReference type="InParanoid" id="A0A1V8T8M8"/>